<proteinExistence type="predicted"/>
<evidence type="ECO:0000313" key="3">
    <source>
        <dbReference type="EMBL" id="AHW64853.1"/>
    </source>
</evidence>
<feature type="transmembrane region" description="Helical" evidence="1">
    <location>
        <begin position="179"/>
        <end position="199"/>
    </location>
</feature>
<feature type="transmembrane region" description="Helical" evidence="1">
    <location>
        <begin position="101"/>
        <end position="120"/>
    </location>
</feature>
<evidence type="ECO:0000256" key="1">
    <source>
        <dbReference type="SAM" id="Phobius"/>
    </source>
</evidence>
<dbReference type="Pfam" id="PF01757">
    <property type="entry name" value="Acyl_transf_3"/>
    <property type="match status" value="1"/>
</dbReference>
<name>X5DNW1_9CORY</name>
<evidence type="ECO:0000259" key="2">
    <source>
        <dbReference type="Pfam" id="PF01757"/>
    </source>
</evidence>
<dbReference type="eggNOG" id="COG3594">
    <property type="taxonomic scope" value="Bacteria"/>
</dbReference>
<feature type="transmembrane region" description="Helical" evidence="1">
    <location>
        <begin position="38"/>
        <end position="57"/>
    </location>
</feature>
<dbReference type="GO" id="GO:0016747">
    <property type="term" value="F:acyltransferase activity, transferring groups other than amino-acyl groups"/>
    <property type="evidence" value="ECO:0007669"/>
    <property type="project" value="InterPro"/>
</dbReference>
<evidence type="ECO:0000313" key="4">
    <source>
        <dbReference type="Proteomes" id="UP000023703"/>
    </source>
</evidence>
<feature type="transmembrane region" description="Helical" evidence="1">
    <location>
        <begin position="282"/>
        <end position="304"/>
    </location>
</feature>
<keyword evidence="1" id="KW-1133">Transmembrane helix</keyword>
<protein>
    <submittedName>
        <fullName evidence="3">Membran associated acyltransferases family protein</fullName>
    </submittedName>
</protein>
<dbReference type="Proteomes" id="UP000023703">
    <property type="component" value="Chromosome"/>
</dbReference>
<reference evidence="3 4" key="1">
    <citation type="journal article" date="2015" name="Int. J. Syst. Evol. Microbiol.">
        <title>Revisiting Corynebacterium glyciniphilum (ex Kubota et al., 1972) sp. nov., nom. rev., isolated from putrefied banana.</title>
        <authorList>
            <person name="Al-Dilaimi A."/>
            <person name="Bednarz H."/>
            <person name="Lomker A."/>
            <person name="Niehaus K."/>
            <person name="Kalinowski J."/>
            <person name="Ruckert C."/>
        </authorList>
    </citation>
    <scope>NUCLEOTIDE SEQUENCE [LARGE SCALE GENOMIC DNA]</scope>
    <source>
        <strain evidence="3">AJ 3170</strain>
    </source>
</reference>
<dbReference type="RefSeq" id="WP_052540147.1">
    <property type="nucleotide sequence ID" value="NZ_CP006842.1"/>
</dbReference>
<keyword evidence="1" id="KW-0812">Transmembrane</keyword>
<dbReference type="EMBL" id="CP006842">
    <property type="protein sequence ID" value="AHW64853.1"/>
    <property type="molecule type" value="Genomic_DNA"/>
</dbReference>
<dbReference type="STRING" id="1404245.CGLY_12065"/>
<gene>
    <name evidence="3" type="ORF">CGLY_12065</name>
</gene>
<accession>X5DNW1</accession>
<dbReference type="InterPro" id="IPR052734">
    <property type="entry name" value="Nod_factor_acetyltransferase"/>
</dbReference>
<keyword evidence="1" id="KW-0472">Membrane</keyword>
<sequence length="350" mass="39331">MSTRNHRLDRAKGILIFTVVLGHLLARAAPWDSDVLRAPMYLIYSFHMPAFIFLAGITAKSNRLPERILSFLVLLATVLPLMWGWLWVFDLSPDFAFLTPFWYSWFLLAMAWWMVTVPFIERFPRAALVTSVMTGIFGALLPAFDNELSAVRTLVFWPFFVIGKLYGQRLLDWAGGLTVWRRIILTVAAVSVTGYFYVIKLDNDWFYGNHKFVHFDVSVPEGVGIRLILDLGASLMTLALLAWVGNRESLLATVGRHSLSVYVLHGFVVRALEPVLAGSLEVYGPLVILGICVVLAVLATWLLAWGPFDRALRWYARTVTELLLRPFAPVRPTKGVSPGHGARNTGDAPR</sequence>
<feature type="transmembrane region" description="Helical" evidence="1">
    <location>
        <begin position="223"/>
        <end position="245"/>
    </location>
</feature>
<keyword evidence="4" id="KW-1185">Reference proteome</keyword>
<dbReference type="OrthoDB" id="6623990at2"/>
<keyword evidence="3" id="KW-0012">Acyltransferase</keyword>
<dbReference type="PANTHER" id="PTHR37312:SF1">
    <property type="entry name" value="MEMBRANE-BOUND ACYLTRANSFERASE YKRP-RELATED"/>
    <property type="match status" value="1"/>
</dbReference>
<dbReference type="PANTHER" id="PTHR37312">
    <property type="entry name" value="MEMBRANE-BOUND ACYLTRANSFERASE YKRP-RELATED"/>
    <property type="match status" value="1"/>
</dbReference>
<feature type="domain" description="Acyltransferase 3" evidence="2">
    <location>
        <begin position="5"/>
        <end position="305"/>
    </location>
</feature>
<dbReference type="InterPro" id="IPR002656">
    <property type="entry name" value="Acyl_transf_3_dom"/>
</dbReference>
<organism evidence="3 4">
    <name type="scientific">Corynebacterium glyciniphilum AJ 3170</name>
    <dbReference type="NCBI Taxonomy" id="1404245"/>
    <lineage>
        <taxon>Bacteria</taxon>
        <taxon>Bacillati</taxon>
        <taxon>Actinomycetota</taxon>
        <taxon>Actinomycetes</taxon>
        <taxon>Mycobacteriales</taxon>
        <taxon>Corynebacteriaceae</taxon>
        <taxon>Corynebacterium</taxon>
    </lineage>
</organism>
<dbReference type="AlphaFoldDB" id="X5DNW1"/>
<keyword evidence="3" id="KW-0808">Transferase</keyword>
<feature type="transmembrane region" description="Helical" evidence="1">
    <location>
        <begin position="69"/>
        <end position="89"/>
    </location>
</feature>
<dbReference type="KEGG" id="cgy:CGLY_12065"/>
<dbReference type="HOGENOM" id="CLU_047004_1_0_11"/>
<feature type="transmembrane region" description="Helical" evidence="1">
    <location>
        <begin position="127"/>
        <end position="144"/>
    </location>
</feature>